<feature type="transmembrane region" description="Helical" evidence="1">
    <location>
        <begin position="58"/>
        <end position="79"/>
    </location>
</feature>
<keyword evidence="1" id="KW-1133">Transmembrane helix</keyword>
<sequence length="128" mass="15017">MEFSSLTIISLLAIILIVRFSLRQRYPNPTQQMMVLVVLSLLAVVCMTWERYCAGLGLPWWIYYPVPLLLTLLFPIFWFRMKRNEALTYFVLTILAAPVSHMIYSLLGWKEFMPFIEVPSLLELMPKV</sequence>
<keyword evidence="1" id="KW-0472">Membrane</keyword>
<evidence type="ECO:0000313" key="2">
    <source>
        <dbReference type="EMBL" id="GET31557.1"/>
    </source>
</evidence>
<proteinExistence type="predicted"/>
<dbReference type="Proteomes" id="UP000391834">
    <property type="component" value="Unassembled WGS sequence"/>
</dbReference>
<dbReference type="AlphaFoldDB" id="A0A5M4AVU8"/>
<feature type="transmembrane region" description="Helical" evidence="1">
    <location>
        <begin position="86"/>
        <end position="107"/>
    </location>
</feature>
<evidence type="ECO:0000313" key="3">
    <source>
        <dbReference type="Proteomes" id="UP000391834"/>
    </source>
</evidence>
<reference evidence="2 3" key="1">
    <citation type="submission" date="2019-10" db="EMBL/GenBank/DDBJ databases">
        <title>Prolixibacter strains distinguished by the presence of nitrate reductase genes were adept at nitrate-dependent anaerobic corrosion of metallic iron and carbon steel.</title>
        <authorList>
            <person name="Iino T."/>
            <person name="Shono N."/>
            <person name="Ito K."/>
            <person name="Nakamura R."/>
            <person name="Sueoka K."/>
            <person name="Harayama S."/>
            <person name="Ohkuma M."/>
        </authorList>
    </citation>
    <scope>NUCLEOTIDE SEQUENCE [LARGE SCALE GENOMIC DNA]</scope>
    <source>
        <strain evidence="2 3">JCM 13498</strain>
    </source>
</reference>
<keyword evidence="3" id="KW-1185">Reference proteome</keyword>
<accession>A0A5M4AVU8</accession>
<dbReference type="EMBL" id="BLAX01000001">
    <property type="protein sequence ID" value="GET31557.1"/>
    <property type="molecule type" value="Genomic_DNA"/>
</dbReference>
<protein>
    <recommendedName>
        <fullName evidence="4">Histidine kinase N-terminal 7TM region domain-containing protein</fullName>
    </recommendedName>
</protein>
<dbReference type="OrthoDB" id="894116at2"/>
<dbReference type="RefSeq" id="WP_025866017.1">
    <property type="nucleotide sequence ID" value="NZ_BLAX01000001.1"/>
</dbReference>
<evidence type="ECO:0008006" key="4">
    <source>
        <dbReference type="Google" id="ProtNLM"/>
    </source>
</evidence>
<evidence type="ECO:0000256" key="1">
    <source>
        <dbReference type="SAM" id="Phobius"/>
    </source>
</evidence>
<gene>
    <name evidence="2" type="ORF">PbJCM13498_04200</name>
</gene>
<keyword evidence="1" id="KW-0812">Transmembrane</keyword>
<comment type="caution">
    <text evidence="2">The sequence shown here is derived from an EMBL/GenBank/DDBJ whole genome shotgun (WGS) entry which is preliminary data.</text>
</comment>
<feature type="transmembrane region" description="Helical" evidence="1">
    <location>
        <begin position="6"/>
        <end position="22"/>
    </location>
</feature>
<feature type="transmembrane region" description="Helical" evidence="1">
    <location>
        <begin position="34"/>
        <end position="52"/>
    </location>
</feature>
<organism evidence="2 3">
    <name type="scientific">Prolixibacter bellariivorans</name>
    <dbReference type="NCBI Taxonomy" id="314319"/>
    <lineage>
        <taxon>Bacteria</taxon>
        <taxon>Pseudomonadati</taxon>
        <taxon>Bacteroidota</taxon>
        <taxon>Bacteroidia</taxon>
        <taxon>Marinilabiliales</taxon>
        <taxon>Prolixibacteraceae</taxon>
        <taxon>Prolixibacter</taxon>
    </lineage>
</organism>
<name>A0A5M4AVU8_9BACT</name>